<feature type="compositionally biased region" description="Pro residues" evidence="2">
    <location>
        <begin position="256"/>
        <end position="265"/>
    </location>
</feature>
<gene>
    <name evidence="5" type="ORF">BJ969_000818</name>
</gene>
<dbReference type="Proteomes" id="UP000580474">
    <property type="component" value="Unassembled WGS sequence"/>
</dbReference>
<dbReference type="SUPFAM" id="SSF69304">
    <property type="entry name" value="Tricorn protease N-terminal domain"/>
    <property type="match status" value="1"/>
</dbReference>
<evidence type="ECO:0000313" key="5">
    <source>
        <dbReference type="EMBL" id="MBB5067730.1"/>
    </source>
</evidence>
<feature type="compositionally biased region" description="Basic and acidic residues" evidence="2">
    <location>
        <begin position="1548"/>
        <end position="1558"/>
    </location>
</feature>
<feature type="region of interest" description="Disordered" evidence="2">
    <location>
        <begin position="248"/>
        <end position="361"/>
    </location>
</feature>
<keyword evidence="6" id="KW-1185">Reference proteome</keyword>
<proteinExistence type="predicted"/>
<dbReference type="RefSeq" id="WP_343071212.1">
    <property type="nucleotide sequence ID" value="NZ_JACHIV010000001.1"/>
</dbReference>
<dbReference type="InterPro" id="IPR038332">
    <property type="entry name" value="PPE_sf"/>
</dbReference>
<sequence>MANPLVAEREDSTKSFSGVPILESVDETKKAIEQGDWAAGVLGATGTALDALGMAMDPFGSILAAGVGWLMEHVGPVSDALDALTGDPDEIKAHSETWKNISGELAAISTDLTDMVKADTAGWTGQAGDAYRKRSEDTATLLEAAKSAADGASSGIGTAGEVVAAVRTLVRDIIAELVGHLVSWALQVIATLGIGLTWVVPQVIAEVAKVASKIADITMKLVKAMKALVPMLKKLGKGFGEASDALKKIKSDGSSGPPPKSPPPGGGSRGGPDGPASNNSANAEKTPDPTPPPNNDKGPDQTNSTGSDKSSDGGSPAGGNGNKDDKSPDGTNPAGSRNIRDNNRGADRERTPDKNKNTCGDPIDVASGDVVLPQVDVELAGVLPLVLRRVHLSSYRVGRFFGPNWASTVDQRLEVDEAGLSFAGDDGTLLFYPHPTPVSLPQAGARNPLALTDDGYTITVVEQDLTLHFGSGGSVLPLRAITDRNGHRIDFDRDEAGVPTEIRHSGGYRIRVESANGLITALHLCGADGGADLALVRYGYQHGLLSEVINGSGKPLRFTYDHAGRITSWTDRNEAWYRYGYDHEGRVVRADGSGGFLSGTMSYEDGVTRWTNSLGHQTAYHLNERGQTVLEVDPLGNEVRSEWDEFDRLRKRTDPLGRSVRYDRDEWGNVLAITRPDGTQLRCDYDESGLPVTFVEADGATTRHTYDESGNLRSTTDACGATTHYSYDEHGNLTAITDALGNTSTVEVDASGLPTAFVDALGAATRYERDRFGRVTAITDPVGGVQRFGWTVGGELAWHERADGTVERRVYDGEGNQREHRDEFAEVSTTEITHFDLVAAETRPDGTRMEFGYDTEMRLVSVTNPQRLVWRYEYDAAGRLVREVDFNGRTLQYAYDAAGQLVERTNGAGEVTRFSLDLLGNVVERRTGFDVARFTLSETGEVLEAVNGASRVVFQRDPVGRVLAETINGRTVTSEYDPLGRRVRRRTPSGAESTWEYDANDQPIALHSAGRTLRFEYDQAGREVRRSVGACLVLGQSWTAAHLLQAQTITGAGGGSAQQRTYAYRADGALTGVQDQLTGPRTFTLDHAGQVLAVQGSGWSERYAYDAAGNITHGSWPSSGNEDEFGERVHGGTLVRAAGGVRYEHDAQGRLVLRQRKHLSHRPETWRYSWDADDRLVGVLTPDGTRWAYRYDAIGRRIAKQRLGTDGTTVLEGVDFTWDGHVLAEQAGYRQGQPGPHVLVWDHEPGSFRPLTQAERVQRGPQDWVNSKFHAIVTDLVGTPTELLDDQGGVSWVHRTTLWGGSPHAESARAGTPLRFPGQYFDAETGMHYNFYRYYDPFLGRYASPDPLGLDGGPNQHAYVRNPHAWADPLGLVPCKTHPNADPPKTAIEKVAGKYGEQEHLNKHIFKGEKGTNGKPTGLHAYENSPGRGKFNADNVINNKTGKSPYLPNDITVLAHRGKFTQLHEIVYTKAGADGPKASTMFPANWSKQDVQAYLGNNNPSRENVLGKDYKDLYGNATKDDVNNRISSGQDIKLTSMGGKDGTVFPDKGGKFDSHPETVGKSWTTTDPGSGLSKKK</sequence>
<feature type="region of interest" description="Disordered" evidence="2">
    <location>
        <begin position="1535"/>
        <end position="1576"/>
    </location>
</feature>
<feature type="domain" description="DUF6531" evidence="3">
    <location>
        <begin position="360"/>
        <end position="430"/>
    </location>
</feature>
<feature type="domain" description="Teneurin-like YD-shell" evidence="4">
    <location>
        <begin position="1082"/>
        <end position="1202"/>
    </location>
</feature>
<feature type="compositionally biased region" description="Low complexity" evidence="2">
    <location>
        <begin position="304"/>
        <end position="314"/>
    </location>
</feature>
<dbReference type="Pfam" id="PF05593">
    <property type="entry name" value="RHS_repeat"/>
    <property type="match status" value="5"/>
</dbReference>
<dbReference type="InterPro" id="IPR036689">
    <property type="entry name" value="ESAT-6-like_sf"/>
</dbReference>
<dbReference type="InterPro" id="IPR031325">
    <property type="entry name" value="RHS_repeat"/>
</dbReference>
<accession>A0A840N6Y2</accession>
<comment type="caution">
    <text evidence="5">The sequence shown here is derived from an EMBL/GenBank/DDBJ whole genome shotgun (WGS) entry which is preliminary data.</text>
</comment>
<evidence type="ECO:0000256" key="2">
    <source>
        <dbReference type="SAM" id="MobiDB-lite"/>
    </source>
</evidence>
<protein>
    <submittedName>
        <fullName evidence="5">RHS repeat-associated protein</fullName>
    </submittedName>
</protein>
<keyword evidence="1" id="KW-0677">Repeat</keyword>
<dbReference type="NCBIfam" id="TIGR03696">
    <property type="entry name" value="Rhs_assc_core"/>
    <property type="match status" value="1"/>
</dbReference>
<dbReference type="InterPro" id="IPR045351">
    <property type="entry name" value="DUF6531"/>
</dbReference>
<dbReference type="Pfam" id="PF20148">
    <property type="entry name" value="DUF6531"/>
    <property type="match status" value="1"/>
</dbReference>
<reference evidence="5 6" key="1">
    <citation type="submission" date="2020-08" db="EMBL/GenBank/DDBJ databases">
        <title>Sequencing the genomes of 1000 actinobacteria strains.</title>
        <authorList>
            <person name="Klenk H.-P."/>
        </authorList>
    </citation>
    <scope>NUCLEOTIDE SEQUENCE [LARGE SCALE GENOMIC DNA]</scope>
    <source>
        <strain evidence="5 6">DSM 45582</strain>
    </source>
</reference>
<organism evidence="5 6">
    <name type="scientific">Saccharopolyspora gloriosae</name>
    <dbReference type="NCBI Taxonomy" id="455344"/>
    <lineage>
        <taxon>Bacteria</taxon>
        <taxon>Bacillati</taxon>
        <taxon>Actinomycetota</taxon>
        <taxon>Actinomycetes</taxon>
        <taxon>Pseudonocardiales</taxon>
        <taxon>Pseudonocardiaceae</taxon>
        <taxon>Saccharopolyspora</taxon>
    </lineage>
</organism>
<evidence type="ECO:0000259" key="3">
    <source>
        <dbReference type="Pfam" id="PF20148"/>
    </source>
</evidence>
<dbReference type="PANTHER" id="PTHR32305:SF15">
    <property type="entry name" value="PROTEIN RHSA-RELATED"/>
    <property type="match status" value="1"/>
</dbReference>
<dbReference type="InterPro" id="IPR056823">
    <property type="entry name" value="TEN-like_YD-shell"/>
</dbReference>
<evidence type="ECO:0000259" key="4">
    <source>
        <dbReference type="Pfam" id="PF25023"/>
    </source>
</evidence>
<dbReference type="Pfam" id="PF25023">
    <property type="entry name" value="TEN_YD-shell"/>
    <property type="match status" value="1"/>
</dbReference>
<dbReference type="Gene3D" id="2.180.10.10">
    <property type="entry name" value="RHS repeat-associated core"/>
    <property type="match status" value="3"/>
</dbReference>
<dbReference type="EMBL" id="JACHIV010000001">
    <property type="protein sequence ID" value="MBB5067730.1"/>
    <property type="molecule type" value="Genomic_DNA"/>
</dbReference>
<dbReference type="NCBIfam" id="TIGR01643">
    <property type="entry name" value="YD_repeat_2x"/>
    <property type="match status" value="12"/>
</dbReference>
<dbReference type="InterPro" id="IPR050708">
    <property type="entry name" value="T6SS_VgrG/RHS"/>
</dbReference>
<feature type="compositionally biased region" description="Basic and acidic residues" evidence="2">
    <location>
        <begin position="338"/>
        <end position="356"/>
    </location>
</feature>
<evidence type="ECO:0000256" key="1">
    <source>
        <dbReference type="ARBA" id="ARBA00022737"/>
    </source>
</evidence>
<evidence type="ECO:0000313" key="6">
    <source>
        <dbReference type="Proteomes" id="UP000580474"/>
    </source>
</evidence>
<dbReference type="PANTHER" id="PTHR32305">
    <property type="match status" value="1"/>
</dbReference>
<dbReference type="Gene3D" id="1.20.1260.20">
    <property type="entry name" value="PPE superfamily"/>
    <property type="match status" value="1"/>
</dbReference>
<name>A0A840N6Y2_9PSEU</name>
<dbReference type="InterPro" id="IPR022385">
    <property type="entry name" value="Rhs_assc_core"/>
</dbReference>
<dbReference type="InterPro" id="IPR006530">
    <property type="entry name" value="YD"/>
</dbReference>
<dbReference type="SUPFAM" id="SSF140453">
    <property type="entry name" value="EsxAB dimer-like"/>
    <property type="match status" value="1"/>
</dbReference>